<evidence type="ECO:0000313" key="7">
    <source>
        <dbReference type="EMBL" id="AIC14193.1"/>
    </source>
</evidence>
<sequence>MSSSYPSDVFSRLYAGEESGKLYPKEEVAQQAPEGVEDVLQTNIFNVMLNRRSQRKFEDRQVEDWKMEMIFAAADTAPTAGGFQGFEIFNVKKADVRARLVEAANRQPYVNAPEVLVFCMNPQRVKLNFPQDIIRKFSVQDATLAAAYAQLAAHALGLSTVWIGMIDEKKVMSALGTDLVPSSILCIGYPQKMLQPKPKRNLVELIHTVQ</sequence>
<dbReference type="Proteomes" id="UP000027093">
    <property type="component" value="Chromosome"/>
</dbReference>
<dbReference type="STRING" id="926571.NVIE_000110"/>
<evidence type="ECO:0000313" key="8">
    <source>
        <dbReference type="Proteomes" id="UP000027093"/>
    </source>
</evidence>
<comment type="similarity">
    <text evidence="2">Belongs to the nitroreductase family.</text>
</comment>
<keyword evidence="8" id="KW-1185">Reference proteome</keyword>
<reference evidence="7 8" key="1">
    <citation type="journal article" date="2014" name="Int. J. Syst. Evol. Microbiol.">
        <title>Nitrososphaera viennensis gen. nov., sp. nov., an aerobic and mesophilic, ammonia-oxidizing archaeon from soil and a member of the archaeal phylum Thaumarchaeota.</title>
        <authorList>
            <person name="Stieglmeier M."/>
            <person name="Klingl A."/>
            <person name="Alves R.J."/>
            <person name="Rittmann S.K."/>
            <person name="Melcher M."/>
            <person name="Leisch N."/>
            <person name="Schleper C."/>
        </authorList>
    </citation>
    <scope>NUCLEOTIDE SEQUENCE [LARGE SCALE GENOMIC DNA]</scope>
    <source>
        <strain evidence="7">EN76</strain>
    </source>
</reference>
<dbReference type="HOGENOM" id="CLU_070764_7_1_2"/>
<dbReference type="AlphaFoldDB" id="A0A060HEY4"/>
<dbReference type="InterPro" id="IPR000415">
    <property type="entry name" value="Nitroreductase-like"/>
</dbReference>
<comment type="cofactor">
    <cofactor evidence="1">
        <name>FMN</name>
        <dbReference type="ChEBI" id="CHEBI:58210"/>
    </cofactor>
</comment>
<evidence type="ECO:0000256" key="4">
    <source>
        <dbReference type="ARBA" id="ARBA00022643"/>
    </source>
</evidence>
<organism evidence="7 8">
    <name type="scientific">Nitrososphaera viennensis EN76</name>
    <dbReference type="NCBI Taxonomy" id="926571"/>
    <lineage>
        <taxon>Archaea</taxon>
        <taxon>Nitrososphaerota</taxon>
        <taxon>Nitrososphaeria</taxon>
        <taxon>Nitrososphaerales</taxon>
        <taxon>Nitrososphaeraceae</taxon>
        <taxon>Nitrososphaera</taxon>
    </lineage>
</organism>
<keyword evidence="4" id="KW-0288">FMN</keyword>
<dbReference type="InterPro" id="IPR029479">
    <property type="entry name" value="Nitroreductase"/>
</dbReference>
<protein>
    <submittedName>
        <fullName evidence="7">Nitroreductase-like protein</fullName>
    </submittedName>
</protein>
<dbReference type="CDD" id="cd02062">
    <property type="entry name" value="Nitro_FMN_reductase"/>
    <property type="match status" value="1"/>
</dbReference>
<dbReference type="GeneID" id="74945274"/>
<gene>
    <name evidence="7" type="ORF">NVIE_000110</name>
</gene>
<evidence type="ECO:0000256" key="2">
    <source>
        <dbReference type="ARBA" id="ARBA00007118"/>
    </source>
</evidence>
<evidence type="ECO:0000256" key="5">
    <source>
        <dbReference type="ARBA" id="ARBA00023002"/>
    </source>
</evidence>
<feature type="domain" description="Nitroreductase" evidence="6">
    <location>
        <begin position="50"/>
        <end position="108"/>
    </location>
</feature>
<proteinExistence type="inferred from homology"/>
<dbReference type="KEGG" id="nvn:NVIE_000110"/>
<feature type="domain" description="Nitroreductase" evidence="6">
    <location>
        <begin position="111"/>
        <end position="189"/>
    </location>
</feature>
<keyword evidence="5" id="KW-0560">Oxidoreductase</keyword>
<evidence type="ECO:0000259" key="6">
    <source>
        <dbReference type="Pfam" id="PF00881"/>
    </source>
</evidence>
<dbReference type="Pfam" id="PF00881">
    <property type="entry name" value="Nitroreductase"/>
    <property type="match status" value="2"/>
</dbReference>
<dbReference type="PANTHER" id="PTHR43673">
    <property type="entry name" value="NAD(P)H NITROREDUCTASE YDGI-RELATED"/>
    <property type="match status" value="1"/>
</dbReference>
<keyword evidence="3" id="KW-0285">Flavoprotein</keyword>
<dbReference type="OrthoDB" id="287850at2157"/>
<name>A0A060HEY4_9ARCH</name>
<dbReference type="GO" id="GO:0016491">
    <property type="term" value="F:oxidoreductase activity"/>
    <property type="evidence" value="ECO:0007669"/>
    <property type="project" value="UniProtKB-KW"/>
</dbReference>
<evidence type="ECO:0000256" key="1">
    <source>
        <dbReference type="ARBA" id="ARBA00001917"/>
    </source>
</evidence>
<dbReference type="EMBL" id="CP007536">
    <property type="protein sequence ID" value="AIC14193.1"/>
    <property type="molecule type" value="Genomic_DNA"/>
</dbReference>
<dbReference type="RefSeq" id="WP_075053453.1">
    <property type="nucleotide sequence ID" value="NZ_CP007536.1"/>
</dbReference>
<dbReference type="PANTHER" id="PTHR43673:SF2">
    <property type="entry name" value="NITROREDUCTASE"/>
    <property type="match status" value="1"/>
</dbReference>
<accession>A0A060HEY4</accession>
<dbReference type="Gene3D" id="3.40.109.10">
    <property type="entry name" value="NADH Oxidase"/>
    <property type="match status" value="1"/>
</dbReference>
<dbReference type="SUPFAM" id="SSF55469">
    <property type="entry name" value="FMN-dependent nitroreductase-like"/>
    <property type="match status" value="1"/>
</dbReference>
<evidence type="ECO:0000256" key="3">
    <source>
        <dbReference type="ARBA" id="ARBA00022630"/>
    </source>
</evidence>